<evidence type="ECO:0000313" key="1">
    <source>
        <dbReference type="EMBL" id="KAI8537493.1"/>
    </source>
</evidence>
<protein>
    <submittedName>
        <fullName evidence="1">Uncharacterized protein</fullName>
    </submittedName>
</protein>
<proteinExistence type="predicted"/>
<organism evidence="1 2">
    <name type="scientific">Rhododendron molle</name>
    <name type="common">Chinese azalea</name>
    <name type="synonym">Azalea mollis</name>
    <dbReference type="NCBI Taxonomy" id="49168"/>
    <lineage>
        <taxon>Eukaryota</taxon>
        <taxon>Viridiplantae</taxon>
        <taxon>Streptophyta</taxon>
        <taxon>Embryophyta</taxon>
        <taxon>Tracheophyta</taxon>
        <taxon>Spermatophyta</taxon>
        <taxon>Magnoliopsida</taxon>
        <taxon>eudicotyledons</taxon>
        <taxon>Gunneridae</taxon>
        <taxon>Pentapetalae</taxon>
        <taxon>asterids</taxon>
        <taxon>Ericales</taxon>
        <taxon>Ericaceae</taxon>
        <taxon>Ericoideae</taxon>
        <taxon>Rhodoreae</taxon>
        <taxon>Rhododendron</taxon>
    </lineage>
</organism>
<reference evidence="1" key="1">
    <citation type="submission" date="2022-02" db="EMBL/GenBank/DDBJ databases">
        <title>Plant Genome Project.</title>
        <authorList>
            <person name="Zhang R.-G."/>
        </authorList>
    </citation>
    <scope>NUCLEOTIDE SEQUENCE</scope>
    <source>
        <strain evidence="1">AT1</strain>
    </source>
</reference>
<sequence length="182" mass="20083">MQRATEREADAAKHAFLSNTRNPGLAIQEVEEKIWDTAQEESTGVLRKAESEYKGHRTLLSRTQNLLSTTQRQDVLDRQVSKSCVLSEQGDTTVGFLLFSCAVTAAIKAGMAGKKDVGLGPAVDVINLGQGNVDPMMAISLEPTCLMNCEVLEDLHDSIYKLQRQETKFPFVSSETSKIFLF</sequence>
<accession>A0ACC0MAZ6</accession>
<keyword evidence="2" id="KW-1185">Reference proteome</keyword>
<name>A0ACC0MAZ6_RHOML</name>
<dbReference type="Proteomes" id="UP001062846">
    <property type="component" value="Chromosome 9"/>
</dbReference>
<dbReference type="EMBL" id="CM046396">
    <property type="protein sequence ID" value="KAI8537493.1"/>
    <property type="molecule type" value="Genomic_DNA"/>
</dbReference>
<gene>
    <name evidence="1" type="ORF">RHMOL_Rhmol09G0027500</name>
</gene>
<evidence type="ECO:0000313" key="2">
    <source>
        <dbReference type="Proteomes" id="UP001062846"/>
    </source>
</evidence>
<comment type="caution">
    <text evidence="1">The sequence shown here is derived from an EMBL/GenBank/DDBJ whole genome shotgun (WGS) entry which is preliminary data.</text>
</comment>